<dbReference type="OrthoDB" id="410104at2759"/>
<organism evidence="1 2">
    <name type="scientific">Bugula neritina</name>
    <name type="common">Brown bryozoan</name>
    <name type="synonym">Sertularia neritina</name>
    <dbReference type="NCBI Taxonomy" id="10212"/>
    <lineage>
        <taxon>Eukaryota</taxon>
        <taxon>Metazoa</taxon>
        <taxon>Spiralia</taxon>
        <taxon>Lophotrochozoa</taxon>
        <taxon>Bryozoa</taxon>
        <taxon>Gymnolaemata</taxon>
        <taxon>Cheilostomatida</taxon>
        <taxon>Flustrina</taxon>
        <taxon>Buguloidea</taxon>
        <taxon>Bugulidae</taxon>
        <taxon>Bugula</taxon>
    </lineage>
</organism>
<protein>
    <submittedName>
        <fullName evidence="1">Uncharacterized protein</fullName>
    </submittedName>
</protein>
<dbReference type="AlphaFoldDB" id="A0A7J7K7B5"/>
<dbReference type="Proteomes" id="UP000593567">
    <property type="component" value="Unassembled WGS sequence"/>
</dbReference>
<dbReference type="EMBL" id="VXIV02001160">
    <property type="protein sequence ID" value="KAF6034075.1"/>
    <property type="molecule type" value="Genomic_DNA"/>
</dbReference>
<evidence type="ECO:0000313" key="2">
    <source>
        <dbReference type="Proteomes" id="UP000593567"/>
    </source>
</evidence>
<name>A0A7J7K7B5_BUGNE</name>
<accession>A0A7J7K7B5</accession>
<evidence type="ECO:0000313" key="1">
    <source>
        <dbReference type="EMBL" id="KAF6034075.1"/>
    </source>
</evidence>
<proteinExistence type="predicted"/>
<sequence>MKISAEKNKLRTNNIDDINTDIKVDGKKLGTVKNFKYLESVVSDKGSKPKILSRIAQTTAALTKLRPV</sequence>
<reference evidence="1" key="1">
    <citation type="submission" date="2020-06" db="EMBL/GenBank/DDBJ databases">
        <title>Draft genome of Bugula neritina, a colonial animal packing powerful symbionts and potential medicines.</title>
        <authorList>
            <person name="Rayko M."/>
        </authorList>
    </citation>
    <scope>NUCLEOTIDE SEQUENCE [LARGE SCALE GENOMIC DNA]</scope>
    <source>
        <strain evidence="1">Kwan_BN1</strain>
    </source>
</reference>
<comment type="caution">
    <text evidence="1">The sequence shown here is derived from an EMBL/GenBank/DDBJ whole genome shotgun (WGS) entry which is preliminary data.</text>
</comment>
<gene>
    <name evidence="1" type="ORF">EB796_007617</name>
</gene>
<keyword evidence="2" id="KW-1185">Reference proteome</keyword>